<gene>
    <name evidence="1" type="ORF">RV045_02945</name>
</gene>
<comment type="caution">
    <text evidence="1">The sequence shown here is derived from an EMBL/GenBank/DDBJ whole genome shotgun (WGS) entry which is preliminary data.</text>
</comment>
<proteinExistence type="predicted"/>
<organism evidence="1 2">
    <name type="scientific">Amphibiibacter pelophylacis</name>
    <dbReference type="NCBI Taxonomy" id="1799477"/>
    <lineage>
        <taxon>Bacteria</taxon>
        <taxon>Pseudomonadati</taxon>
        <taxon>Pseudomonadota</taxon>
        <taxon>Betaproteobacteria</taxon>
        <taxon>Burkholderiales</taxon>
        <taxon>Sphaerotilaceae</taxon>
        <taxon>Amphibiibacter</taxon>
    </lineage>
</organism>
<dbReference type="EMBL" id="JAWDIE010000003">
    <property type="protein sequence ID" value="MEJ7137388.1"/>
    <property type="molecule type" value="Genomic_DNA"/>
</dbReference>
<reference evidence="1" key="1">
    <citation type="submission" date="2023-10" db="EMBL/GenBank/DDBJ databases">
        <title>Amphibacter perezi, gen. nov., sp. nov. a novel taxa of the family Comamonadaceae, class Betaproteobacteria isolated from the skin microbiota of Pelophylax perezi from different populations.</title>
        <authorList>
            <person name="Costa S."/>
            <person name="Proenca D.N."/>
            <person name="Lopes I."/>
            <person name="Morais P.V."/>
        </authorList>
    </citation>
    <scope>NUCLEOTIDE SEQUENCE</scope>
    <source>
        <strain evidence="1">SL12-8</strain>
    </source>
</reference>
<name>A0ACC6NZH8_9BURK</name>
<sequence length="271" mass="29397">MSFTPADLPSAAAAPTSAAPDRRVQTRFIPREELSGFAAWRPGEISDPSGSASGGLHTGYPASGPEPAPPPPTDAELEASQAKARQVASMLQQARESGYQDGHRDGLVALDAFKQTFARQTSTQVARWLEAFDARMQDIEREMSATLAELAVQLARQVVRCELRTQPELIAEVASDAVNALVLTSRHISVRLHPDDMAWVEAGASEILSARDVRLIADSRVSPGGCLIESDTNAMDMSIEQRWHRAAASLGMDTPWHTEREPEDTPSRHGH</sequence>
<accession>A0ACC6NZH8</accession>
<keyword evidence="2" id="KW-1185">Reference proteome</keyword>
<evidence type="ECO:0000313" key="2">
    <source>
        <dbReference type="Proteomes" id="UP001364695"/>
    </source>
</evidence>
<dbReference type="Proteomes" id="UP001364695">
    <property type="component" value="Unassembled WGS sequence"/>
</dbReference>
<protein>
    <submittedName>
        <fullName evidence="1">FliH/SctL family protein</fullName>
    </submittedName>
</protein>
<evidence type="ECO:0000313" key="1">
    <source>
        <dbReference type="EMBL" id="MEJ7137388.1"/>
    </source>
</evidence>